<name>A0ABU4D475_9NOCA</name>
<comment type="caution">
    <text evidence="1">The sequence shown here is derived from an EMBL/GenBank/DDBJ whole genome shotgun (WGS) entry which is preliminary data.</text>
</comment>
<proteinExistence type="predicted"/>
<dbReference type="RefSeq" id="WP_317533696.1">
    <property type="nucleotide sequence ID" value="NZ_JAWLKF010000011.1"/>
</dbReference>
<keyword evidence="1" id="KW-0378">Hydrolase</keyword>
<dbReference type="InterPro" id="IPR029058">
    <property type="entry name" value="AB_hydrolase_fold"/>
</dbReference>
<organism evidence="1 2">
    <name type="scientific">Rhodococcus cerastii</name>
    <dbReference type="NCBI Taxonomy" id="908616"/>
    <lineage>
        <taxon>Bacteria</taxon>
        <taxon>Bacillati</taxon>
        <taxon>Actinomycetota</taxon>
        <taxon>Actinomycetes</taxon>
        <taxon>Mycobacteriales</taxon>
        <taxon>Nocardiaceae</taxon>
        <taxon>Rhodococcus</taxon>
    </lineage>
</organism>
<evidence type="ECO:0000313" key="2">
    <source>
        <dbReference type="Proteomes" id="UP001186104"/>
    </source>
</evidence>
<sequence length="153" mass="16153">MSAVAAVRWWDDDAQMAVAAAVPTHVFAAGTDAHAAIELAVAHPETVLSLILADPTFDIEQHAYLLASVTVPTLVIASAPEPTTDLTIPQRLAGDIENAVFVVIDDSANPVHTCKRESFHEWTSSFVTIAEGLALRSGTALTPPTPLAEGAFR</sequence>
<dbReference type="Gene3D" id="3.40.50.1820">
    <property type="entry name" value="alpha/beta hydrolase"/>
    <property type="match status" value="1"/>
</dbReference>
<dbReference type="SUPFAM" id="SSF53474">
    <property type="entry name" value="alpha/beta-Hydrolases"/>
    <property type="match status" value="1"/>
</dbReference>
<gene>
    <name evidence="1" type="ORF">R3P93_18280</name>
</gene>
<dbReference type="EMBL" id="JAWLKF010000011">
    <property type="protein sequence ID" value="MDV6304513.1"/>
    <property type="molecule type" value="Genomic_DNA"/>
</dbReference>
<accession>A0ABU4D475</accession>
<keyword evidence="2" id="KW-1185">Reference proteome</keyword>
<protein>
    <submittedName>
        <fullName evidence="1">Hydrolase</fullName>
    </submittedName>
</protein>
<dbReference type="Proteomes" id="UP001186104">
    <property type="component" value="Unassembled WGS sequence"/>
</dbReference>
<reference evidence="1 2" key="1">
    <citation type="submission" date="2023-10" db="EMBL/GenBank/DDBJ databases">
        <title>Development of a sustainable strategy for remediation of hydrocarbon-contaminated territories based on the waste exchange concept.</title>
        <authorList>
            <person name="Krivoruchko A."/>
        </authorList>
    </citation>
    <scope>NUCLEOTIDE SEQUENCE [LARGE SCALE GENOMIC DNA]</scope>
    <source>
        <strain evidence="1 2">IEGM 1327</strain>
    </source>
</reference>
<dbReference type="GO" id="GO:0016787">
    <property type="term" value="F:hydrolase activity"/>
    <property type="evidence" value="ECO:0007669"/>
    <property type="project" value="UniProtKB-KW"/>
</dbReference>
<evidence type="ECO:0000313" key="1">
    <source>
        <dbReference type="EMBL" id="MDV6304513.1"/>
    </source>
</evidence>